<evidence type="ECO:0000313" key="2">
    <source>
        <dbReference type="EMBL" id="MPQ43912.1"/>
    </source>
</evidence>
<dbReference type="RefSeq" id="WP_152889914.1">
    <property type="nucleotide sequence ID" value="NZ_WHJC01000122.1"/>
</dbReference>
<keyword evidence="3" id="KW-1185">Reference proteome</keyword>
<name>A0A6I1MNS0_9CLOT</name>
<gene>
    <name evidence="2" type="ORF">GBZ86_09085</name>
</gene>
<keyword evidence="1" id="KW-0812">Transmembrane</keyword>
<keyword evidence="1" id="KW-1133">Transmembrane helix</keyword>
<reference evidence="2 3" key="1">
    <citation type="submission" date="2019-10" db="EMBL/GenBank/DDBJ databases">
        <title>The Genome Sequence of Clostridium tarantellae Isolated from Fish Brain.</title>
        <authorList>
            <person name="Bano L."/>
            <person name="Kiel M."/>
            <person name="Sales G."/>
            <person name="Doxey A.C."/>
            <person name="Mansfield M.J."/>
            <person name="Schiavone M."/>
            <person name="Rossetto O."/>
            <person name="Pirazzini M."/>
            <person name="Dobrindt U."/>
            <person name="Montecucco C."/>
        </authorList>
    </citation>
    <scope>NUCLEOTIDE SEQUENCE [LARGE SCALE GENOMIC DNA]</scope>
    <source>
        <strain evidence="2 3">DSM 3997</strain>
    </source>
</reference>
<sequence>MMKTITILNHSFDSIKLSISYNIPLIDTTMMKSTPFFGPGIFRSLSIPDQAINIIILIYINEGTQVCSSNIRSSEAAIRGLTKVYEFIGFKKPNALIEINPYHLGGTNKFLYLRNSTNSFFKCNLSLAVNIHNPNTSKSNLSEYKYELPSLEPKEKLIKKDLIFVIPIYAFLVNIFLTVIDSKNNNIEEINLKTIILNGIDFPKAYDIKTNILTKKISANEISPPKKIFKT</sequence>
<evidence type="ECO:0000313" key="3">
    <source>
        <dbReference type="Proteomes" id="UP000430345"/>
    </source>
</evidence>
<comment type="caution">
    <text evidence="2">The sequence shown here is derived from an EMBL/GenBank/DDBJ whole genome shotgun (WGS) entry which is preliminary data.</text>
</comment>
<proteinExistence type="predicted"/>
<dbReference type="EMBL" id="WHJC01000122">
    <property type="protein sequence ID" value="MPQ43912.1"/>
    <property type="molecule type" value="Genomic_DNA"/>
</dbReference>
<protein>
    <submittedName>
        <fullName evidence="2">Uncharacterized protein</fullName>
    </submittedName>
</protein>
<feature type="transmembrane region" description="Helical" evidence="1">
    <location>
        <begin position="162"/>
        <end position="180"/>
    </location>
</feature>
<accession>A0A6I1MNS0</accession>
<dbReference type="AlphaFoldDB" id="A0A6I1MNS0"/>
<dbReference type="Proteomes" id="UP000430345">
    <property type="component" value="Unassembled WGS sequence"/>
</dbReference>
<organism evidence="2 3">
    <name type="scientific">Clostridium tarantellae</name>
    <dbReference type="NCBI Taxonomy" id="39493"/>
    <lineage>
        <taxon>Bacteria</taxon>
        <taxon>Bacillati</taxon>
        <taxon>Bacillota</taxon>
        <taxon>Clostridia</taxon>
        <taxon>Eubacteriales</taxon>
        <taxon>Clostridiaceae</taxon>
        <taxon>Clostridium</taxon>
    </lineage>
</organism>
<evidence type="ECO:0000256" key="1">
    <source>
        <dbReference type="SAM" id="Phobius"/>
    </source>
</evidence>
<keyword evidence="1" id="KW-0472">Membrane</keyword>